<reference evidence="2" key="2">
    <citation type="submission" date="2023-10" db="EMBL/GenBank/DDBJ databases">
        <title>Pathogen: clinical or host-associated sample.</title>
        <authorList>
            <person name="Hergert J."/>
            <person name="Casey R."/>
            <person name="Wagner J."/>
            <person name="Young E.L."/>
            <person name="Oakeson K.F."/>
        </authorList>
    </citation>
    <scope>NUCLEOTIDE SEQUENCE</scope>
    <source>
        <strain evidence="2">2021CK-01020</strain>
    </source>
</reference>
<sequence length="374" mass="39322">MAWYSTGTVAVTENSPTVTGTGTQFSSNVRVGDAFIAPDGRLYEVSNVASSTVMSIKPNYRGSTASGQPYAVAPILGYDKELSDRFNLIANQWGGTLAGIQPWATAPTPAQARSSLELRSAAQADIGTTLGNAMPVGAFGIGSERPDRAPSIHRYATSVEIFDSTTVDSVATGISNGSVLTIGYDGSDLRGAQMFFGQVPASTVKGRCGKFSSAPIFEFYTTINTTRATDGTLRAASPVVRIANVDGSLRPDLNELDFEPAGAWGVANAEARGVTVQRLAVGVYKVSGSLGLAKEGWRVIDPASPDGGRPLGITDSEQAEDGAVTIRLFKQRWTLSDDGEMVLGKGAPLDVPLNSWIDVRLSMPAPPEVQPETL</sequence>
<dbReference type="Pfam" id="PF25670">
    <property type="entry name" value="Phage_tail_C_2"/>
    <property type="match status" value="1"/>
</dbReference>
<dbReference type="Proteomes" id="UP001297540">
    <property type="component" value="Chromosome"/>
</dbReference>
<dbReference type="AlphaFoldDB" id="A0AAQ3QZF2"/>
<evidence type="ECO:0000313" key="3">
    <source>
        <dbReference type="Proteomes" id="UP001297540"/>
    </source>
</evidence>
<organism evidence="2 3">
    <name type="scientific">Pseudomonas aeruginosa</name>
    <dbReference type="NCBI Taxonomy" id="287"/>
    <lineage>
        <taxon>Bacteria</taxon>
        <taxon>Pseudomonadati</taxon>
        <taxon>Pseudomonadota</taxon>
        <taxon>Gammaproteobacteria</taxon>
        <taxon>Pseudomonadales</taxon>
        <taxon>Pseudomonadaceae</taxon>
        <taxon>Pseudomonas</taxon>
    </lineage>
</organism>
<evidence type="ECO:0000259" key="1">
    <source>
        <dbReference type="Pfam" id="PF25670"/>
    </source>
</evidence>
<reference evidence="2" key="1">
    <citation type="submission" date="2023-06" db="EMBL/GenBank/DDBJ databases">
        <authorList>
            <consortium name="Clinical and Environmental Microbiology Branch: Whole genome sequencing antimicrobial resistance pathogens in the healthcare setting"/>
        </authorList>
    </citation>
    <scope>NUCLEOTIDE SEQUENCE</scope>
    <source>
        <strain evidence="2">2021CK-01020</strain>
    </source>
</reference>
<evidence type="ECO:0000313" key="2">
    <source>
        <dbReference type="EMBL" id="WOS76157.1"/>
    </source>
</evidence>
<dbReference type="InterPro" id="IPR058008">
    <property type="entry name" value="Gp26_C"/>
</dbReference>
<protein>
    <recommendedName>
        <fullName evidence="1">Phage tail protein C-terminal domain-containing protein</fullName>
    </recommendedName>
</protein>
<name>A0AAQ3QZF2_PSEAI</name>
<dbReference type="RefSeq" id="WP_014603628.1">
    <property type="nucleotide sequence ID" value="NZ_CAADMA010000073.1"/>
</dbReference>
<accession>A0AAQ3QZF2</accession>
<proteinExistence type="predicted"/>
<dbReference type="EMBL" id="CP136986">
    <property type="protein sequence ID" value="WOS76157.1"/>
    <property type="molecule type" value="Genomic_DNA"/>
</dbReference>
<gene>
    <name evidence="2" type="ORF">L4V69_27155</name>
</gene>
<feature type="domain" description="Phage tail protein C-terminal" evidence="1">
    <location>
        <begin position="224"/>
        <end position="365"/>
    </location>
</feature>